<dbReference type="InterPro" id="IPR043472">
    <property type="entry name" value="Macro_dom-like"/>
</dbReference>
<dbReference type="Pfam" id="PF00883">
    <property type="entry name" value="Peptidase_M17"/>
    <property type="match status" value="1"/>
</dbReference>
<protein>
    <recommendedName>
        <fullName evidence="8">Probable cytosol aminopeptidase</fullName>
        <ecNumber evidence="8">3.4.11.1</ecNumber>
    </recommendedName>
    <alternativeName>
        <fullName evidence="8">Leucine aminopeptidase</fullName>
        <shortName evidence="8">LAP</shortName>
        <ecNumber evidence="8">3.4.11.10</ecNumber>
    </alternativeName>
    <alternativeName>
        <fullName evidence="8">Leucyl aminopeptidase</fullName>
    </alternativeName>
</protein>
<dbReference type="InterPro" id="IPR008283">
    <property type="entry name" value="Peptidase_M17_N"/>
</dbReference>
<evidence type="ECO:0000259" key="9">
    <source>
        <dbReference type="PROSITE" id="PS00631"/>
    </source>
</evidence>
<feature type="active site" evidence="8">
    <location>
        <position position="359"/>
    </location>
</feature>
<dbReference type="HAMAP" id="MF_00181">
    <property type="entry name" value="Cytosol_peptidase_M17"/>
    <property type="match status" value="1"/>
</dbReference>
<feature type="binding site" evidence="8">
    <location>
        <position position="355"/>
    </location>
    <ligand>
        <name>Mn(2+)</name>
        <dbReference type="ChEBI" id="CHEBI:29035"/>
        <label>1</label>
    </ligand>
</feature>
<keyword evidence="8" id="KW-0963">Cytoplasm</keyword>
<dbReference type="Pfam" id="PF02789">
    <property type="entry name" value="Peptidase_M17_N"/>
    <property type="match status" value="1"/>
</dbReference>
<dbReference type="Gene3D" id="3.40.630.10">
    <property type="entry name" value="Zn peptidases"/>
    <property type="match status" value="1"/>
</dbReference>
<dbReference type="PANTHER" id="PTHR11963">
    <property type="entry name" value="LEUCINE AMINOPEPTIDASE-RELATED"/>
    <property type="match status" value="1"/>
</dbReference>
<sequence>MKFRAKKHANDRSVLNAAGDAIVIGLFEDEGRGMSKTGQMADRLTGGQLSRHAAIDGFSGAPGNVLCVREPAGLRTRRLIAVGLGKAAAYDRDAWLRAAQSAAKALGPAARSVTWALPAIAAWGDDVSGYALATILALRSVAYATTAYRSPPVPPPVVAATLEVAVAVRAPHEEAMTQALAYASAVADGVDVARELGNAPGNVCTPAWLGEAAASLAAPGGLDVEVLGPAQLRELKMHALLAVGQGSDAPPCLIVMRHVGGLPDEAPVVLIGKGVTFDAGGISLKPGAAMDEMKFDMCGAAAVIGTMKAVAALGLRMNVVGIVAACENLPDGRAFKPGDVITGMSGTTIEVLNTDAEGRLILSDALTYAQRLKPAALVDVATLTGAAVVALGHHYSALFANDEPLAAALLASGARSGDAAWRLPLGAPYQEALRSGIADMNNLGGAGAGAITAACFLERFVEGHAWAHLDIAGTAWRSGPEKGATGRPVALLVDFLARRARA</sequence>
<comment type="catalytic activity">
    <reaction evidence="1 8">
        <text>Release of an N-terminal amino acid, Xaa-|-Yaa-, in which Xaa is preferably Leu, but may be other amino acids including Pro although not Arg or Lys, and Yaa may be Pro. Amino acid amides and methyl esters are also readily hydrolyzed, but rates on arylamides are exceedingly low.</text>
        <dbReference type="EC" id="3.4.11.1"/>
    </reaction>
</comment>
<reference evidence="10 11" key="1">
    <citation type="submission" date="2018-05" db="EMBL/GenBank/DDBJ databases">
        <title>Genomic Encyclopedia of Type Strains, Phase IV (KMG-V): Genome sequencing to study the core and pangenomes of soil and plant-associated prokaryotes.</title>
        <authorList>
            <person name="Whitman W."/>
        </authorList>
    </citation>
    <scope>NUCLEOTIDE SEQUENCE [LARGE SCALE GENOMIC DNA]</scope>
    <source>
        <strain evidence="10 11">SCZa-39</strain>
    </source>
</reference>
<comment type="caution">
    <text evidence="10">The sequence shown here is derived from an EMBL/GenBank/DDBJ whole genome shotgun (WGS) entry which is preliminary data.</text>
</comment>
<organism evidence="10 11">
    <name type="scientific">Paraburkholderia unamae</name>
    <dbReference type="NCBI Taxonomy" id="219649"/>
    <lineage>
        <taxon>Bacteria</taxon>
        <taxon>Pseudomonadati</taxon>
        <taxon>Pseudomonadota</taxon>
        <taxon>Betaproteobacteria</taxon>
        <taxon>Burkholderiales</taxon>
        <taxon>Burkholderiaceae</taxon>
        <taxon>Paraburkholderia</taxon>
    </lineage>
</organism>
<evidence type="ECO:0000313" key="10">
    <source>
        <dbReference type="EMBL" id="PVX61038.1"/>
    </source>
</evidence>
<dbReference type="PROSITE" id="PS00631">
    <property type="entry name" value="CYTOSOL_AP"/>
    <property type="match status" value="1"/>
</dbReference>
<evidence type="ECO:0000256" key="8">
    <source>
        <dbReference type="HAMAP-Rule" id="MF_00181"/>
    </source>
</evidence>
<keyword evidence="11" id="KW-1185">Reference proteome</keyword>
<keyword evidence="8" id="KW-0479">Metal-binding</keyword>
<dbReference type="EMBL" id="QEOB01000046">
    <property type="protein sequence ID" value="PVX61038.1"/>
    <property type="molecule type" value="Genomic_DNA"/>
</dbReference>
<dbReference type="GO" id="GO:0004177">
    <property type="term" value="F:aminopeptidase activity"/>
    <property type="evidence" value="ECO:0007669"/>
    <property type="project" value="UniProtKB-KW"/>
</dbReference>
<keyword evidence="6 8" id="KW-0378">Hydrolase</keyword>
<feature type="binding site" evidence="8">
    <location>
        <position position="278"/>
    </location>
    <ligand>
        <name>Mn(2+)</name>
        <dbReference type="ChEBI" id="CHEBI:29035"/>
        <label>2</label>
    </ligand>
</feature>
<dbReference type="SUPFAM" id="SSF52949">
    <property type="entry name" value="Macro domain-like"/>
    <property type="match status" value="1"/>
</dbReference>
<dbReference type="Gene3D" id="3.40.220.10">
    <property type="entry name" value="Leucine Aminopeptidase, subunit E, domain 1"/>
    <property type="match status" value="1"/>
</dbReference>
<comment type="similarity">
    <text evidence="3 8">Belongs to the peptidase M17 family.</text>
</comment>
<dbReference type="PRINTS" id="PR00481">
    <property type="entry name" value="LAMNOPPTDASE"/>
</dbReference>
<evidence type="ECO:0000256" key="3">
    <source>
        <dbReference type="ARBA" id="ARBA00009528"/>
    </source>
</evidence>
<keyword evidence="5 8" id="KW-0645">Protease</keyword>
<dbReference type="InterPro" id="IPR023042">
    <property type="entry name" value="Peptidase_M17_leu_NH2_pept"/>
</dbReference>
<dbReference type="InterPro" id="IPR000819">
    <property type="entry name" value="Peptidase_M17_C"/>
</dbReference>
<feature type="binding site" evidence="8">
    <location>
        <position position="273"/>
    </location>
    <ligand>
        <name>Mn(2+)</name>
        <dbReference type="ChEBI" id="CHEBI:29035"/>
        <label>2</label>
    </ligand>
</feature>
<feature type="binding site" evidence="8">
    <location>
        <position position="278"/>
    </location>
    <ligand>
        <name>Mn(2+)</name>
        <dbReference type="ChEBI" id="CHEBI:29035"/>
        <label>1</label>
    </ligand>
</feature>
<evidence type="ECO:0000256" key="1">
    <source>
        <dbReference type="ARBA" id="ARBA00000135"/>
    </source>
</evidence>
<dbReference type="PANTHER" id="PTHR11963:SF23">
    <property type="entry name" value="CYTOSOL AMINOPEPTIDASE"/>
    <property type="match status" value="1"/>
</dbReference>
<dbReference type="EC" id="3.4.11.10" evidence="8"/>
<dbReference type="RefSeq" id="WP_116615125.1">
    <property type="nucleotide sequence ID" value="NZ_QEOB01000046.1"/>
</dbReference>
<evidence type="ECO:0000256" key="6">
    <source>
        <dbReference type="ARBA" id="ARBA00022801"/>
    </source>
</evidence>
<evidence type="ECO:0000256" key="7">
    <source>
        <dbReference type="ARBA" id="ARBA00023211"/>
    </source>
</evidence>
<evidence type="ECO:0000256" key="4">
    <source>
        <dbReference type="ARBA" id="ARBA00022438"/>
    </source>
</evidence>
<feature type="binding site" evidence="8">
    <location>
        <position position="296"/>
    </location>
    <ligand>
        <name>Mn(2+)</name>
        <dbReference type="ChEBI" id="CHEBI:29035"/>
        <label>2</label>
    </ligand>
</feature>
<dbReference type="GO" id="GO:0016740">
    <property type="term" value="F:transferase activity"/>
    <property type="evidence" value="ECO:0007669"/>
    <property type="project" value="UniProtKB-KW"/>
</dbReference>
<comment type="cofactor">
    <cofactor evidence="8">
        <name>Mn(2+)</name>
        <dbReference type="ChEBI" id="CHEBI:29035"/>
    </cofactor>
    <text evidence="8">Binds 2 manganese ions per subunit.</text>
</comment>
<dbReference type="NCBIfam" id="NF002074">
    <property type="entry name" value="PRK00913.1-4"/>
    <property type="match status" value="1"/>
</dbReference>
<dbReference type="CDD" id="cd00433">
    <property type="entry name" value="Peptidase_M17"/>
    <property type="match status" value="1"/>
</dbReference>
<keyword evidence="4 8" id="KW-0031">Aminopeptidase</keyword>
<dbReference type="SUPFAM" id="SSF53187">
    <property type="entry name" value="Zn-dependent exopeptidases"/>
    <property type="match status" value="1"/>
</dbReference>
<feature type="binding site" evidence="8">
    <location>
        <position position="357"/>
    </location>
    <ligand>
        <name>Mn(2+)</name>
        <dbReference type="ChEBI" id="CHEBI:29035"/>
        <label>2</label>
    </ligand>
</feature>
<dbReference type="Proteomes" id="UP000245712">
    <property type="component" value="Unassembled WGS sequence"/>
</dbReference>
<keyword evidence="7 8" id="KW-0464">Manganese</keyword>
<evidence type="ECO:0000313" key="11">
    <source>
        <dbReference type="Proteomes" id="UP000245712"/>
    </source>
</evidence>
<keyword evidence="10" id="KW-0808">Transferase</keyword>
<gene>
    <name evidence="8" type="primary">pepA</name>
    <name evidence="10" type="ORF">C7402_14616</name>
</gene>
<dbReference type="InterPro" id="IPR011356">
    <property type="entry name" value="Leucine_aapep/pepB"/>
</dbReference>
<feature type="binding site" evidence="8">
    <location>
        <position position="357"/>
    </location>
    <ligand>
        <name>Mn(2+)</name>
        <dbReference type="ChEBI" id="CHEBI:29035"/>
        <label>1</label>
    </ligand>
</feature>
<name>A0ABX5K683_9BURK</name>
<comment type="catalytic activity">
    <reaction evidence="2 8">
        <text>Release of an N-terminal amino acid, preferentially leucine, but not glutamic or aspartic acids.</text>
        <dbReference type="EC" id="3.4.11.10"/>
    </reaction>
</comment>
<accession>A0ABX5K683</accession>
<dbReference type="EC" id="3.4.11.1" evidence="8"/>
<feature type="active site" evidence="8">
    <location>
        <position position="285"/>
    </location>
</feature>
<comment type="function">
    <text evidence="8">Presumably involved in the processing and regular turnover of intracellular proteins. Catalyzes the removal of unsubstituted N-terminal amino acids from various peptides.</text>
</comment>
<comment type="subcellular location">
    <subcellularLocation>
        <location evidence="8">Cytoplasm</location>
    </subcellularLocation>
</comment>
<feature type="domain" description="Cytosol aminopeptidase" evidence="9">
    <location>
        <begin position="353"/>
        <end position="360"/>
    </location>
</feature>
<proteinExistence type="inferred from homology"/>
<evidence type="ECO:0000256" key="2">
    <source>
        <dbReference type="ARBA" id="ARBA00000967"/>
    </source>
</evidence>
<evidence type="ECO:0000256" key="5">
    <source>
        <dbReference type="ARBA" id="ARBA00022670"/>
    </source>
</evidence>